<comment type="caution">
    <text evidence="1">The sequence shown here is derived from an EMBL/GenBank/DDBJ whole genome shotgun (WGS) entry which is preliminary data.</text>
</comment>
<name>A0ACB7TED4_HYAAI</name>
<evidence type="ECO:0000313" key="1">
    <source>
        <dbReference type="EMBL" id="KAH6943747.1"/>
    </source>
</evidence>
<dbReference type="Proteomes" id="UP000821845">
    <property type="component" value="Chromosome 10"/>
</dbReference>
<protein>
    <submittedName>
        <fullName evidence="1">Uncharacterized protein</fullName>
    </submittedName>
</protein>
<keyword evidence="2" id="KW-1185">Reference proteome</keyword>
<proteinExistence type="predicted"/>
<gene>
    <name evidence="1" type="ORF">HPB50_026362</name>
</gene>
<accession>A0ACB7TED4</accession>
<reference evidence="1" key="1">
    <citation type="submission" date="2020-05" db="EMBL/GenBank/DDBJ databases">
        <title>Large-scale comparative analyses of tick genomes elucidate their genetic diversity and vector capacities.</title>
        <authorList>
            <person name="Jia N."/>
            <person name="Wang J."/>
            <person name="Shi W."/>
            <person name="Du L."/>
            <person name="Sun Y."/>
            <person name="Zhan W."/>
            <person name="Jiang J."/>
            <person name="Wang Q."/>
            <person name="Zhang B."/>
            <person name="Ji P."/>
            <person name="Sakyi L.B."/>
            <person name="Cui X."/>
            <person name="Yuan T."/>
            <person name="Jiang B."/>
            <person name="Yang W."/>
            <person name="Lam T.T.-Y."/>
            <person name="Chang Q."/>
            <person name="Ding S."/>
            <person name="Wang X."/>
            <person name="Zhu J."/>
            <person name="Ruan X."/>
            <person name="Zhao L."/>
            <person name="Wei J."/>
            <person name="Que T."/>
            <person name="Du C."/>
            <person name="Cheng J."/>
            <person name="Dai P."/>
            <person name="Han X."/>
            <person name="Huang E."/>
            <person name="Gao Y."/>
            <person name="Liu J."/>
            <person name="Shao H."/>
            <person name="Ye R."/>
            <person name="Li L."/>
            <person name="Wei W."/>
            <person name="Wang X."/>
            <person name="Wang C."/>
            <person name="Yang T."/>
            <person name="Huo Q."/>
            <person name="Li W."/>
            <person name="Guo W."/>
            <person name="Chen H."/>
            <person name="Zhou L."/>
            <person name="Ni X."/>
            <person name="Tian J."/>
            <person name="Zhou Y."/>
            <person name="Sheng Y."/>
            <person name="Liu T."/>
            <person name="Pan Y."/>
            <person name="Xia L."/>
            <person name="Li J."/>
            <person name="Zhao F."/>
            <person name="Cao W."/>
        </authorList>
    </citation>
    <scope>NUCLEOTIDE SEQUENCE</scope>
    <source>
        <strain evidence="1">Hyas-2018</strain>
    </source>
</reference>
<evidence type="ECO:0000313" key="2">
    <source>
        <dbReference type="Proteomes" id="UP000821845"/>
    </source>
</evidence>
<organism evidence="1 2">
    <name type="scientific">Hyalomma asiaticum</name>
    <name type="common">Tick</name>
    <dbReference type="NCBI Taxonomy" id="266040"/>
    <lineage>
        <taxon>Eukaryota</taxon>
        <taxon>Metazoa</taxon>
        <taxon>Ecdysozoa</taxon>
        <taxon>Arthropoda</taxon>
        <taxon>Chelicerata</taxon>
        <taxon>Arachnida</taxon>
        <taxon>Acari</taxon>
        <taxon>Parasitiformes</taxon>
        <taxon>Ixodida</taxon>
        <taxon>Ixodoidea</taxon>
        <taxon>Ixodidae</taxon>
        <taxon>Hyalomminae</taxon>
        <taxon>Hyalomma</taxon>
    </lineage>
</organism>
<sequence>MSEVAGLGVKPSIPASYTRDVGKIRHVPVQYTEQQLVDSFKEFGVTSARLRQDLIVKKMGR</sequence>
<dbReference type="EMBL" id="CM023490">
    <property type="protein sequence ID" value="KAH6943747.1"/>
    <property type="molecule type" value="Genomic_DNA"/>
</dbReference>